<name>A0A9P8I1I2_9PEZI</name>
<dbReference type="Proteomes" id="UP000698800">
    <property type="component" value="Unassembled WGS sequence"/>
</dbReference>
<dbReference type="OrthoDB" id="3738583at2759"/>
<evidence type="ECO:0000259" key="1">
    <source>
        <dbReference type="PROSITE" id="PS50206"/>
    </source>
</evidence>
<dbReference type="AlphaFoldDB" id="A0A9P8I1I2"/>
<gene>
    <name evidence="2" type="ORF">FGG08_004008</name>
</gene>
<feature type="domain" description="Rhodanese" evidence="1">
    <location>
        <begin position="201"/>
        <end position="228"/>
    </location>
</feature>
<comment type="caution">
    <text evidence="2">The sequence shown here is derived from an EMBL/GenBank/DDBJ whole genome shotgun (WGS) entry which is preliminary data.</text>
</comment>
<proteinExistence type="predicted"/>
<accession>A0A9P8I1I2</accession>
<evidence type="ECO:0000313" key="3">
    <source>
        <dbReference type="Proteomes" id="UP000698800"/>
    </source>
</evidence>
<dbReference type="PROSITE" id="PS50206">
    <property type="entry name" value="RHODANESE_3"/>
    <property type="match status" value="1"/>
</dbReference>
<reference evidence="2" key="1">
    <citation type="submission" date="2021-03" db="EMBL/GenBank/DDBJ databases">
        <title>Comparative genomics and phylogenomic investigation of the class Geoglossomycetes provide insights into ecological specialization and systematics.</title>
        <authorList>
            <person name="Melie T."/>
            <person name="Pirro S."/>
            <person name="Miller A.N."/>
            <person name="Quandt A."/>
        </authorList>
    </citation>
    <scope>NUCLEOTIDE SEQUENCE</scope>
    <source>
        <strain evidence="2">GBOQ0MN5Z8</strain>
    </source>
</reference>
<keyword evidence="3" id="KW-1185">Reference proteome</keyword>
<dbReference type="EMBL" id="JAGHQL010000076">
    <property type="protein sequence ID" value="KAH0541533.1"/>
    <property type="molecule type" value="Genomic_DNA"/>
</dbReference>
<evidence type="ECO:0000313" key="2">
    <source>
        <dbReference type="EMBL" id="KAH0541533.1"/>
    </source>
</evidence>
<protein>
    <recommendedName>
        <fullName evidence="1">Rhodanese domain-containing protein</fullName>
    </recommendedName>
</protein>
<organism evidence="2 3">
    <name type="scientific">Glutinoglossum americanum</name>
    <dbReference type="NCBI Taxonomy" id="1670608"/>
    <lineage>
        <taxon>Eukaryota</taxon>
        <taxon>Fungi</taxon>
        <taxon>Dikarya</taxon>
        <taxon>Ascomycota</taxon>
        <taxon>Pezizomycotina</taxon>
        <taxon>Geoglossomycetes</taxon>
        <taxon>Geoglossales</taxon>
        <taxon>Geoglossaceae</taxon>
        <taxon>Glutinoglossum</taxon>
    </lineage>
</organism>
<dbReference type="InterPro" id="IPR001763">
    <property type="entry name" value="Rhodanese-like_dom"/>
</dbReference>
<sequence>MEWLRHEEYASIPWVLLLGPIDSDWISFVKSKGQTMFPYDGKFADPHYCGQFVETGHLFATMNAVYLKPPLEYPFVNRGDFGGWGGDLATLFGDWLAASKLPAYNFSYDRVRGNTGSFKLLDTIEDADGFNMAMTLVSDPGSTIYEVAAEYYKPAGGYRSRFSKFFKTRFRDRDRASSLAHEMLTANGNISPTEEEGVELRALRAGAILKVAGLKNVKNLPGNLPITELQPFYDGFVDALIELTQDKGNDC</sequence>